<proteinExistence type="predicted"/>
<dbReference type="EMBL" id="CAJVPZ010040081">
    <property type="protein sequence ID" value="CAG8758773.1"/>
    <property type="molecule type" value="Genomic_DNA"/>
</dbReference>
<reference evidence="1" key="1">
    <citation type="submission" date="2021-06" db="EMBL/GenBank/DDBJ databases">
        <authorList>
            <person name="Kallberg Y."/>
            <person name="Tangrot J."/>
            <person name="Rosling A."/>
        </authorList>
    </citation>
    <scope>NUCLEOTIDE SEQUENCE</scope>
    <source>
        <strain evidence="1">IN212</strain>
    </source>
</reference>
<evidence type="ECO:0000313" key="2">
    <source>
        <dbReference type="Proteomes" id="UP000789396"/>
    </source>
</evidence>
<gene>
    <name evidence="1" type="ORF">RFULGI_LOCUS14143</name>
</gene>
<keyword evidence="2" id="KW-1185">Reference proteome</keyword>
<dbReference type="OrthoDB" id="2447974at2759"/>
<comment type="caution">
    <text evidence="1">The sequence shown here is derived from an EMBL/GenBank/DDBJ whole genome shotgun (WGS) entry which is preliminary data.</text>
</comment>
<sequence length="240" mass="27583">HPSYILTTTKYDILNKKTTKISTSNDNCGKLVHDEMLSKDTDDMLVENNSDTDILYEDDMLGKDDMVGEGNILSDDDILSDDEDDMLSGNNMLSEDYILSENDWLSENDVLSKDDVLSNNILSKDDILSNDVLSEDNSDREIVDEPLNNENIPHINGEFAPYFSNITEALMFSTQAYDDLANIICHPQFKCEDIIKNIRWFREYRQRLHLLPIRSHQIRISSRQTPSTSKNIKKAYYLSV</sequence>
<name>A0A9N9NTF9_9GLOM</name>
<feature type="non-terminal residue" evidence="1">
    <location>
        <position position="240"/>
    </location>
</feature>
<dbReference type="Proteomes" id="UP000789396">
    <property type="component" value="Unassembled WGS sequence"/>
</dbReference>
<protein>
    <submittedName>
        <fullName evidence="1">15164_t:CDS:1</fullName>
    </submittedName>
</protein>
<organism evidence="1 2">
    <name type="scientific">Racocetra fulgida</name>
    <dbReference type="NCBI Taxonomy" id="60492"/>
    <lineage>
        <taxon>Eukaryota</taxon>
        <taxon>Fungi</taxon>
        <taxon>Fungi incertae sedis</taxon>
        <taxon>Mucoromycota</taxon>
        <taxon>Glomeromycotina</taxon>
        <taxon>Glomeromycetes</taxon>
        <taxon>Diversisporales</taxon>
        <taxon>Gigasporaceae</taxon>
        <taxon>Racocetra</taxon>
    </lineage>
</organism>
<feature type="non-terminal residue" evidence="1">
    <location>
        <position position="1"/>
    </location>
</feature>
<evidence type="ECO:0000313" key="1">
    <source>
        <dbReference type="EMBL" id="CAG8758773.1"/>
    </source>
</evidence>
<dbReference type="AlphaFoldDB" id="A0A9N9NTF9"/>
<accession>A0A9N9NTF9</accession>